<accession>A0AB35FX50</accession>
<keyword evidence="5" id="KW-0777">Teichoic acid biosynthesis</keyword>
<dbReference type="Gene3D" id="3.40.50.12580">
    <property type="match status" value="1"/>
</dbReference>
<keyword evidence="4" id="KW-0808">Transferase</keyword>
<dbReference type="Proteomes" id="UP000727071">
    <property type="component" value="Unassembled WGS sequence"/>
</dbReference>
<dbReference type="AlphaFoldDB" id="A0AB35FX50"/>
<dbReference type="GO" id="GO:0019350">
    <property type="term" value="P:teichoic acid biosynthetic process"/>
    <property type="evidence" value="ECO:0007669"/>
    <property type="project" value="UniProtKB-KW"/>
</dbReference>
<reference evidence="7" key="1">
    <citation type="submission" date="2021-05" db="EMBL/GenBank/DDBJ databases">
        <title>Pangenome of Leuconostoc gelidum warrants species status for Leuconostoc gelidum subsp. gasicomitatum.</title>
        <authorList>
            <person name="Johansson P."/>
            <person name="Sade E."/>
            <person name="Hultman J."/>
            <person name="Auvinen P."/>
            <person name="Bjorkroth J."/>
        </authorList>
    </citation>
    <scope>NUCLEOTIDE SEQUENCE</scope>
    <source>
        <strain evidence="7">C220d</strain>
    </source>
</reference>
<comment type="subcellular location">
    <subcellularLocation>
        <location evidence="1">Cell membrane</location>
        <topology evidence="1">Peripheral membrane protein</topology>
    </subcellularLocation>
</comment>
<dbReference type="SUPFAM" id="SSF53756">
    <property type="entry name" value="UDP-Glycosyltransferase/glycogen phosphorylase"/>
    <property type="match status" value="1"/>
</dbReference>
<organism evidence="7 8">
    <name type="scientific">Leuconostoc gelidum subsp. gelidum</name>
    <dbReference type="NCBI Taxonomy" id="1607839"/>
    <lineage>
        <taxon>Bacteria</taxon>
        <taxon>Bacillati</taxon>
        <taxon>Bacillota</taxon>
        <taxon>Bacilli</taxon>
        <taxon>Lactobacillales</taxon>
        <taxon>Lactobacillaceae</taxon>
        <taxon>Leuconostoc</taxon>
        <taxon>Leuconostoc gelidum group</taxon>
    </lineage>
</organism>
<dbReference type="GO" id="GO:0005886">
    <property type="term" value="C:plasma membrane"/>
    <property type="evidence" value="ECO:0007669"/>
    <property type="project" value="UniProtKB-SubCell"/>
</dbReference>
<dbReference type="InterPro" id="IPR007554">
    <property type="entry name" value="Glycerophosphate_synth"/>
</dbReference>
<evidence type="ECO:0000256" key="3">
    <source>
        <dbReference type="ARBA" id="ARBA00022475"/>
    </source>
</evidence>
<evidence type="ECO:0000256" key="4">
    <source>
        <dbReference type="ARBA" id="ARBA00022679"/>
    </source>
</evidence>
<evidence type="ECO:0000256" key="2">
    <source>
        <dbReference type="ARBA" id="ARBA00010488"/>
    </source>
</evidence>
<name>A0AB35FX50_LEUGE</name>
<dbReference type="InterPro" id="IPR043149">
    <property type="entry name" value="TagF_N"/>
</dbReference>
<comment type="caution">
    <text evidence="7">The sequence shown here is derived from an EMBL/GenBank/DDBJ whole genome shotgun (WGS) entry which is preliminary data.</text>
</comment>
<evidence type="ECO:0000313" key="8">
    <source>
        <dbReference type="Proteomes" id="UP000727071"/>
    </source>
</evidence>
<evidence type="ECO:0000256" key="6">
    <source>
        <dbReference type="ARBA" id="ARBA00023136"/>
    </source>
</evidence>
<dbReference type="PANTHER" id="PTHR37316:SF3">
    <property type="entry name" value="TEICHOIC ACID GLYCEROL-PHOSPHATE TRANSFERASE"/>
    <property type="match status" value="1"/>
</dbReference>
<dbReference type="EMBL" id="JAHBFV010000003">
    <property type="protein sequence ID" value="MBZ6015207.1"/>
    <property type="molecule type" value="Genomic_DNA"/>
</dbReference>
<comment type="similarity">
    <text evidence="2">Belongs to the CDP-glycerol glycerophosphotransferase family.</text>
</comment>
<sequence length="905" mass="105060">MNLESQISGNLTVSDITKRNNNWSLKIKNNLKLDGNIFDLNTIENFTLRLLGQDAINDGEIDYEEDHLLLDIDLTKIASQNIKNDIIPVIGEIVTSQGIFTVEVLAWNGTVIREVLEENSIQRYGIGRTENNLFIAWAYDKTLMIENIDIVDYQMFVSLNKPVNTLITLVQSGSEIEIKPSANQLVFDLEPIDFNKTQTLTFNSESVLTFNLENKNQIFDIKGRAVTFNYDSLGRPQIDIDYRPILISNLEKIDNELLIDFSVPASFMQLDDDIVSDDLINIVISQKEDKFGMMSVNKISQNEHTINYHARISMDNMPFGIYDLKMVILNHKYSIMRSGVLRLGNIRNTFSDISFEHDVKIIEDSLRKNHPILIEHTTQLPQINDWQKNIRHTAQKRWAQDYTHYRESLPVVQNTILYESFFGAGLVDNPYAIFRYILQNDEHNKYTHIIIVNNINSQHLDRFRELENVIFVKYNSPEYKRWLAVSEFLIFNTSTAHYFAARDEQKVWQTWHGVPLKALGRDMKQTRGANRNVIRSFSQATLMTNPNMYTQERVVDTLDIGDIHKAQKILASYPRLERVQNAKSENYRENVLANTLKIDPTKKIVLYAPTWRGENGNYKDVAADYLKQIEIFKKYLPNDYQLLLKPHINAMKFIKRAPVEIVPSDLEVNEVLSVTDVLISDYSSIIFDFYFTGRPTINWMYDKETYAKNAGFYPEIFSELVWATDDENQLAWMLNNLDNYQSSSTAFSDYNENELEKIVDVFFSEANKTINDSLKTDLYIVYAKDFKKSPESVVSRIKNLQRNGNIISLLHVGTYEKKDNGIFEKLPENIRNFYRIGEPDITMAEYISVRKFMSHVLIENDDEQRISNFAKRELKREAGNISIDKISALFDIKENDYISASWLKI</sequence>
<evidence type="ECO:0000313" key="7">
    <source>
        <dbReference type="EMBL" id="MBZ6015207.1"/>
    </source>
</evidence>
<dbReference type="PANTHER" id="PTHR37316">
    <property type="entry name" value="TEICHOIC ACID GLYCEROL-PHOSPHATE PRIMASE"/>
    <property type="match status" value="1"/>
</dbReference>
<protein>
    <submittedName>
        <fullName evidence="7">CDP-glycerol glycerophosphotransferase family protein</fullName>
    </submittedName>
</protein>
<keyword evidence="3" id="KW-1003">Cell membrane</keyword>
<evidence type="ECO:0000256" key="1">
    <source>
        <dbReference type="ARBA" id="ARBA00004202"/>
    </source>
</evidence>
<proteinExistence type="inferred from homology"/>
<dbReference type="InterPro" id="IPR051612">
    <property type="entry name" value="Teichoic_Acid_Biosynth"/>
</dbReference>
<dbReference type="Pfam" id="PF04464">
    <property type="entry name" value="Glyphos_transf"/>
    <property type="match status" value="1"/>
</dbReference>
<dbReference type="Gene3D" id="3.40.50.11820">
    <property type="match status" value="1"/>
</dbReference>
<evidence type="ECO:0000256" key="5">
    <source>
        <dbReference type="ARBA" id="ARBA00022944"/>
    </source>
</evidence>
<dbReference type="GO" id="GO:0047355">
    <property type="term" value="F:CDP-glycerol glycerophosphotransferase activity"/>
    <property type="evidence" value="ECO:0007669"/>
    <property type="project" value="InterPro"/>
</dbReference>
<gene>
    <name evidence="7" type="ORF">KII88_01435</name>
</gene>
<keyword evidence="6" id="KW-0472">Membrane</keyword>
<dbReference type="RefSeq" id="WP_224155221.1">
    <property type="nucleotide sequence ID" value="NZ_JAHBFV010000003.1"/>
</dbReference>
<dbReference type="InterPro" id="IPR043148">
    <property type="entry name" value="TagF_C"/>
</dbReference>